<accession>A0A3B3SKJ0</accession>
<evidence type="ECO:0000313" key="3">
    <source>
        <dbReference type="Proteomes" id="UP000261540"/>
    </source>
</evidence>
<proteinExistence type="predicted"/>
<organism evidence="2 3">
    <name type="scientific">Paramormyrops kingsleyae</name>
    <dbReference type="NCBI Taxonomy" id="1676925"/>
    <lineage>
        <taxon>Eukaryota</taxon>
        <taxon>Metazoa</taxon>
        <taxon>Chordata</taxon>
        <taxon>Craniata</taxon>
        <taxon>Vertebrata</taxon>
        <taxon>Euteleostomi</taxon>
        <taxon>Actinopterygii</taxon>
        <taxon>Neopterygii</taxon>
        <taxon>Teleostei</taxon>
        <taxon>Osteoglossocephala</taxon>
        <taxon>Osteoglossomorpha</taxon>
        <taxon>Osteoglossiformes</taxon>
        <taxon>Mormyridae</taxon>
        <taxon>Paramormyrops</taxon>
    </lineage>
</organism>
<evidence type="ECO:0000313" key="2">
    <source>
        <dbReference type="Ensembl" id="ENSPKIP00000031242.1"/>
    </source>
</evidence>
<protein>
    <submittedName>
        <fullName evidence="2">Uncharacterized protein</fullName>
    </submittedName>
</protein>
<dbReference type="Proteomes" id="UP000261540">
    <property type="component" value="Unplaced"/>
</dbReference>
<evidence type="ECO:0000256" key="1">
    <source>
        <dbReference type="SAM" id="MobiDB-lite"/>
    </source>
</evidence>
<sequence length="113" mass="12425">YNPFEKGRCSSGSEVMQSPGLPIPQALIGRVPRAQCSSGSEGTRSLGHNGMRSPGSPFLQRLSSISSRCTMSFRLRVLSFSFSYFLFHSSAVSSRFTDTVFLIVLALRRETGR</sequence>
<dbReference type="GeneTree" id="ENSGT01130000279786"/>
<feature type="region of interest" description="Disordered" evidence="1">
    <location>
        <begin position="1"/>
        <end position="22"/>
    </location>
</feature>
<name>A0A3B3SKJ0_9TELE</name>
<reference evidence="2" key="1">
    <citation type="submission" date="2025-08" db="UniProtKB">
        <authorList>
            <consortium name="Ensembl"/>
        </authorList>
    </citation>
    <scope>IDENTIFICATION</scope>
</reference>
<reference evidence="2" key="2">
    <citation type="submission" date="2025-09" db="UniProtKB">
        <authorList>
            <consortium name="Ensembl"/>
        </authorList>
    </citation>
    <scope>IDENTIFICATION</scope>
</reference>
<feature type="region of interest" description="Disordered" evidence="1">
    <location>
        <begin position="34"/>
        <end position="54"/>
    </location>
</feature>
<keyword evidence="3" id="KW-1185">Reference proteome</keyword>
<dbReference type="AlphaFoldDB" id="A0A3B3SKJ0"/>
<dbReference type="Ensembl" id="ENSPKIT00000012084.1">
    <property type="protein sequence ID" value="ENSPKIP00000031242.1"/>
    <property type="gene ID" value="ENSPKIG00000011799.1"/>
</dbReference>